<keyword evidence="2" id="KW-0677">Repeat</keyword>
<dbReference type="PROSITE" id="PS00478">
    <property type="entry name" value="LIM_DOMAIN_1"/>
    <property type="match status" value="1"/>
</dbReference>
<dbReference type="EMBL" id="JN615190">
    <property type="protein sequence ID" value="AEY80339.1"/>
    <property type="molecule type" value="mRNA"/>
</dbReference>
<dbReference type="OMA" id="CHEMSPE"/>
<evidence type="ECO:0000256" key="1">
    <source>
        <dbReference type="ARBA" id="ARBA00022723"/>
    </source>
</evidence>
<dbReference type="Pfam" id="PF00412">
    <property type="entry name" value="LIM"/>
    <property type="match status" value="2"/>
</dbReference>
<evidence type="ECO:0000256" key="6">
    <source>
        <dbReference type="SAM" id="MobiDB-lite"/>
    </source>
</evidence>
<feature type="domain" description="PET" evidence="8">
    <location>
        <begin position="72"/>
        <end position="179"/>
    </location>
</feature>
<dbReference type="HOGENOM" id="CLU_008937_1_1_1"/>
<sequence length="371" mass="42378">MAIRPENLTNKTNRETNFCFSKNRGARESDYSEDSSDSESHQQAAPPKPLRRNPGSFDDLTQGDIVDYYTTVSPSGEYPGSATLQRKGSPGVWVPPGIDHNLVKQYLAALPEDKRPVNTLGVQWRIKQLQTQLPRYDHNINYCHEMSPEEQEELFMFVESRKEKAQGQGEVKSFKKKSKKKCDKCGGLVDCAVIADKIPGRVWHPGCFSCTTCEEVLVDLIYFQYDGRLYCGRHHAELLRPRCHACDELIFGQEFITADKHEYHKEHFCCWECDTGLGGAKYVSHKGQPYCQGCYEKLFCTRCVTCREPIGAGAPLFKHGALRWHGNPQCYACSFCKTSLVNRTFMPTERYVYCSKNCYRCHESLRKTKGK</sequence>
<organism evidence="9">
    <name type="scientific">Mnemiopsis leidyi</name>
    <name type="common">Sea walnut</name>
    <name type="synonym">Warty comb jellyfish</name>
    <dbReference type="NCBI Taxonomy" id="27923"/>
    <lineage>
        <taxon>Eukaryota</taxon>
        <taxon>Metazoa</taxon>
        <taxon>Ctenophora</taxon>
        <taxon>Tentaculata</taxon>
        <taxon>Lobata</taxon>
        <taxon>Bolinopsidae</taxon>
        <taxon>Mnemiopsis</taxon>
    </lineage>
</organism>
<evidence type="ECO:0000256" key="5">
    <source>
        <dbReference type="PROSITE-ProRule" id="PRU00125"/>
    </source>
</evidence>
<reference evidence="9" key="1">
    <citation type="submission" date="2011-08" db="EMBL/GenBank/DDBJ databases">
        <title>The Diversification of the LIM Superclass at the Base of the Metazoa Increased Subcellular Complexity and Promoted Multicellular Specialization.</title>
        <authorList>
            <person name="Koch B.J."/>
            <person name="Ryan J.F."/>
            <person name="Baxevanis A.D."/>
        </authorList>
    </citation>
    <scope>NUCLEOTIDE SEQUENCE</scope>
</reference>
<evidence type="ECO:0000256" key="2">
    <source>
        <dbReference type="ARBA" id="ARBA00022737"/>
    </source>
</evidence>
<evidence type="ECO:0000256" key="3">
    <source>
        <dbReference type="ARBA" id="ARBA00022833"/>
    </source>
</evidence>
<name>H2DJW8_MNELE</name>
<dbReference type="SMART" id="SM00132">
    <property type="entry name" value="LIM"/>
    <property type="match status" value="3"/>
</dbReference>
<proteinExistence type="evidence at transcript level"/>
<feature type="compositionally biased region" description="Polar residues" evidence="6">
    <location>
        <begin position="7"/>
        <end position="20"/>
    </location>
</feature>
<feature type="domain" description="LIM zinc-binding" evidence="7">
    <location>
        <begin position="180"/>
        <end position="240"/>
    </location>
</feature>
<evidence type="ECO:0000259" key="7">
    <source>
        <dbReference type="PROSITE" id="PS50023"/>
    </source>
</evidence>
<keyword evidence="3 5" id="KW-0862">Zinc</keyword>
<feature type="region of interest" description="Disordered" evidence="6">
    <location>
        <begin position="1"/>
        <end position="62"/>
    </location>
</feature>
<dbReference type="FunFam" id="2.10.110.10:FF:000005">
    <property type="entry name" value="Testin isoform 1"/>
    <property type="match status" value="1"/>
</dbReference>
<accession>H2DJW8</accession>
<evidence type="ECO:0000259" key="8">
    <source>
        <dbReference type="PROSITE" id="PS51303"/>
    </source>
</evidence>
<dbReference type="PANTHER" id="PTHR24211">
    <property type="entry name" value="LIM DOMAIN-CONTAINING PROTEIN"/>
    <property type="match status" value="1"/>
</dbReference>
<gene>
    <name evidence="9" type="primary">ML218921</name>
</gene>
<dbReference type="SUPFAM" id="SSF57716">
    <property type="entry name" value="Glucocorticoid receptor-like (DNA-binding domain)"/>
    <property type="match status" value="2"/>
</dbReference>
<keyword evidence="1 5" id="KW-0479">Metal-binding</keyword>
<evidence type="ECO:0000256" key="4">
    <source>
        <dbReference type="ARBA" id="ARBA00023038"/>
    </source>
</evidence>
<dbReference type="PANTHER" id="PTHR24211:SF37">
    <property type="entry name" value="PROTEIN ESPINAS-LIKE PROTEIN"/>
    <property type="match status" value="1"/>
</dbReference>
<dbReference type="PROSITE" id="PS51303">
    <property type="entry name" value="PET"/>
    <property type="match status" value="1"/>
</dbReference>
<dbReference type="Gene3D" id="2.10.110.10">
    <property type="entry name" value="Cysteine Rich Protein"/>
    <property type="match status" value="3"/>
</dbReference>
<dbReference type="InterPro" id="IPR010442">
    <property type="entry name" value="PET_domain"/>
</dbReference>
<dbReference type="Pfam" id="PF06297">
    <property type="entry name" value="PET"/>
    <property type="match status" value="1"/>
</dbReference>
<feature type="domain" description="LIM zinc-binding" evidence="7">
    <location>
        <begin position="241"/>
        <end position="301"/>
    </location>
</feature>
<dbReference type="InterPro" id="IPR047120">
    <property type="entry name" value="Pk/Esn/Tes"/>
</dbReference>
<evidence type="ECO:0000313" key="9">
    <source>
        <dbReference type="EMBL" id="AEY80339.1"/>
    </source>
</evidence>
<dbReference type="InterPro" id="IPR001781">
    <property type="entry name" value="Znf_LIM"/>
</dbReference>
<protein>
    <submittedName>
        <fullName evidence="9">TES class LIM protein ML218921a</fullName>
    </submittedName>
</protein>
<keyword evidence="4 5" id="KW-0440">LIM domain</keyword>
<dbReference type="AlphaFoldDB" id="H2DJW8"/>
<dbReference type="PROSITE" id="PS50023">
    <property type="entry name" value="LIM_DOMAIN_2"/>
    <property type="match status" value="2"/>
</dbReference>
<dbReference type="GO" id="GO:0008270">
    <property type="term" value="F:zinc ion binding"/>
    <property type="evidence" value="ECO:0007669"/>
    <property type="project" value="InterPro"/>
</dbReference>